<keyword evidence="2" id="KW-1185">Reference proteome</keyword>
<dbReference type="Gene3D" id="1.10.600.10">
    <property type="entry name" value="Farnesyl Diphosphate Synthase"/>
    <property type="match status" value="1"/>
</dbReference>
<dbReference type="Proteomes" id="UP000308199">
    <property type="component" value="Unassembled WGS sequence"/>
</dbReference>
<proteinExistence type="predicted"/>
<gene>
    <name evidence="1" type="ORF">EW145_g7847</name>
</gene>
<comment type="caution">
    <text evidence="1">The sequence shown here is derived from an EMBL/GenBank/DDBJ whole genome shotgun (WGS) entry which is preliminary data.</text>
</comment>
<protein>
    <submittedName>
        <fullName evidence="1">Uncharacterized protein</fullName>
    </submittedName>
</protein>
<dbReference type="InterPro" id="IPR008949">
    <property type="entry name" value="Isoprenoid_synthase_dom_sf"/>
</dbReference>
<sequence length="219" mass="24171">MFTTAVESGQSERFTLELSLRGRWVYHSTGVTNSEQRYVNTCLRSRQSLAVYKRVAQRSSGHPALPPPLSTLHGNSSKKYSAVNLIRRLTIQAFTSRLDIISPDESQTISTMRHAKSLNFPSKAAKLIIPDLISDCPFSLHLNPDGASAGINSDAWLSTKGGLGAKKQGILRGLKCGLLAAMTYLDAPLYELRTCCDFLSFLFHLDNLPDEMEWISAGH</sequence>
<dbReference type="OrthoDB" id="2861623at2759"/>
<evidence type="ECO:0000313" key="1">
    <source>
        <dbReference type="EMBL" id="THG96078.1"/>
    </source>
</evidence>
<accession>A0A4S4KDB7</accession>
<evidence type="ECO:0000313" key="2">
    <source>
        <dbReference type="Proteomes" id="UP000308199"/>
    </source>
</evidence>
<name>A0A4S4KDB7_9AGAM</name>
<reference evidence="1 2" key="1">
    <citation type="submission" date="2019-02" db="EMBL/GenBank/DDBJ databases">
        <title>Genome sequencing of the rare red list fungi Phellinidium pouzarii.</title>
        <authorList>
            <person name="Buettner E."/>
            <person name="Kellner H."/>
        </authorList>
    </citation>
    <scope>NUCLEOTIDE SEQUENCE [LARGE SCALE GENOMIC DNA]</scope>
    <source>
        <strain evidence="1 2">DSM 108285</strain>
    </source>
</reference>
<dbReference type="EMBL" id="SGPK01000908">
    <property type="protein sequence ID" value="THG96078.1"/>
    <property type="molecule type" value="Genomic_DNA"/>
</dbReference>
<organism evidence="1 2">
    <name type="scientific">Phellinidium pouzarii</name>
    <dbReference type="NCBI Taxonomy" id="167371"/>
    <lineage>
        <taxon>Eukaryota</taxon>
        <taxon>Fungi</taxon>
        <taxon>Dikarya</taxon>
        <taxon>Basidiomycota</taxon>
        <taxon>Agaricomycotina</taxon>
        <taxon>Agaricomycetes</taxon>
        <taxon>Hymenochaetales</taxon>
        <taxon>Hymenochaetaceae</taxon>
        <taxon>Phellinidium</taxon>
    </lineage>
</organism>
<dbReference type="AlphaFoldDB" id="A0A4S4KDB7"/>